<evidence type="ECO:0000259" key="2">
    <source>
        <dbReference type="PROSITE" id="PS50943"/>
    </source>
</evidence>
<keyword evidence="1" id="KW-0238">DNA-binding</keyword>
<comment type="caution">
    <text evidence="3">The sequence shown here is derived from an EMBL/GenBank/DDBJ whole genome shotgun (WGS) entry which is preliminary data.</text>
</comment>
<dbReference type="SUPFAM" id="SSF47413">
    <property type="entry name" value="lambda repressor-like DNA-binding domains"/>
    <property type="match status" value="1"/>
</dbReference>
<dbReference type="GO" id="GO:0003677">
    <property type="term" value="F:DNA binding"/>
    <property type="evidence" value="ECO:0007669"/>
    <property type="project" value="UniProtKB-KW"/>
</dbReference>
<dbReference type="Pfam" id="PF01381">
    <property type="entry name" value="HTH_3"/>
    <property type="match status" value="1"/>
</dbReference>
<dbReference type="PANTHER" id="PTHR46797">
    <property type="entry name" value="HTH-TYPE TRANSCRIPTIONAL REGULATOR"/>
    <property type="match status" value="1"/>
</dbReference>
<dbReference type="Pfam" id="PF07883">
    <property type="entry name" value="Cupin_2"/>
    <property type="match status" value="1"/>
</dbReference>
<evidence type="ECO:0000256" key="1">
    <source>
        <dbReference type="ARBA" id="ARBA00023125"/>
    </source>
</evidence>
<dbReference type="InterPro" id="IPR001387">
    <property type="entry name" value="Cro/C1-type_HTH"/>
</dbReference>
<keyword evidence="4" id="KW-1185">Reference proteome</keyword>
<dbReference type="PANTHER" id="PTHR46797:SF1">
    <property type="entry name" value="METHYLPHOSPHONATE SYNTHASE"/>
    <property type="match status" value="1"/>
</dbReference>
<accession>A0A4Q7TKH2</accession>
<dbReference type="InterPro" id="IPR010982">
    <property type="entry name" value="Lambda_DNA-bd_dom_sf"/>
</dbReference>
<evidence type="ECO:0000313" key="4">
    <source>
        <dbReference type="Proteomes" id="UP000291832"/>
    </source>
</evidence>
<dbReference type="Gene3D" id="2.60.120.10">
    <property type="entry name" value="Jelly Rolls"/>
    <property type="match status" value="1"/>
</dbReference>
<dbReference type="GO" id="GO:0003700">
    <property type="term" value="F:DNA-binding transcription factor activity"/>
    <property type="evidence" value="ECO:0007669"/>
    <property type="project" value="TreeGrafter"/>
</dbReference>
<dbReference type="SMART" id="SM00530">
    <property type="entry name" value="HTH_XRE"/>
    <property type="match status" value="1"/>
</dbReference>
<protein>
    <submittedName>
        <fullName evidence="3">XRE family transcriptional regulator</fullName>
    </submittedName>
</protein>
<dbReference type="SUPFAM" id="SSF51182">
    <property type="entry name" value="RmlC-like cupins"/>
    <property type="match status" value="1"/>
</dbReference>
<dbReference type="CDD" id="cd02209">
    <property type="entry name" value="cupin_XRE_C"/>
    <property type="match status" value="1"/>
</dbReference>
<dbReference type="InterPro" id="IPR011051">
    <property type="entry name" value="RmlC_Cupin_sf"/>
</dbReference>
<evidence type="ECO:0000313" key="3">
    <source>
        <dbReference type="EMBL" id="RZT61106.1"/>
    </source>
</evidence>
<dbReference type="InterPro" id="IPR050807">
    <property type="entry name" value="TransReg_Diox_bact_type"/>
</dbReference>
<dbReference type="EMBL" id="SHKI01000007">
    <property type="protein sequence ID" value="RZT61106.1"/>
    <property type="molecule type" value="Genomic_DNA"/>
</dbReference>
<dbReference type="InterPro" id="IPR014710">
    <property type="entry name" value="RmlC-like_jellyroll"/>
</dbReference>
<dbReference type="Gene3D" id="1.10.260.40">
    <property type="entry name" value="lambda repressor-like DNA-binding domains"/>
    <property type="match status" value="1"/>
</dbReference>
<sequence length="196" mass="21374">MTFAPDIVAAALDRVAPRLRALREQRGMSLSELAALTGVSKSTLSRLETGQRRPTLELLLPLSQVHRVPLDELVGAPPAGDPRIRLRPRLVNGRVVVPLTRHSAERHAWKIVIPARASTPEPKTHEGYEWLYVLSGRLRLVLGDQDLTLEAGEVAEFDTAEPHWFGSAGAEPVEVLSLFGAHGERAHLDGSADAGR</sequence>
<dbReference type="InterPro" id="IPR013096">
    <property type="entry name" value="Cupin_2"/>
</dbReference>
<dbReference type="AlphaFoldDB" id="A0A4Q7TKH2"/>
<name>A0A4Q7TKH2_9MICO</name>
<proteinExistence type="predicted"/>
<dbReference type="RefSeq" id="WP_130455238.1">
    <property type="nucleotide sequence ID" value="NZ_QYAG01000003.1"/>
</dbReference>
<dbReference type="GO" id="GO:0005829">
    <property type="term" value="C:cytosol"/>
    <property type="evidence" value="ECO:0007669"/>
    <property type="project" value="TreeGrafter"/>
</dbReference>
<dbReference type="CDD" id="cd00093">
    <property type="entry name" value="HTH_XRE"/>
    <property type="match status" value="1"/>
</dbReference>
<dbReference type="OrthoDB" id="513181at2"/>
<organism evidence="3 4">
    <name type="scientific">Leucobacter luti</name>
    <dbReference type="NCBI Taxonomy" id="340320"/>
    <lineage>
        <taxon>Bacteria</taxon>
        <taxon>Bacillati</taxon>
        <taxon>Actinomycetota</taxon>
        <taxon>Actinomycetes</taxon>
        <taxon>Micrococcales</taxon>
        <taxon>Microbacteriaceae</taxon>
        <taxon>Leucobacter</taxon>
    </lineage>
</organism>
<feature type="domain" description="HTH cro/C1-type" evidence="2">
    <location>
        <begin position="19"/>
        <end position="73"/>
    </location>
</feature>
<gene>
    <name evidence="3" type="ORF">EV139_2855</name>
</gene>
<reference evidence="3 4" key="1">
    <citation type="journal article" date="2015" name="Stand. Genomic Sci.">
        <title>Genomic Encyclopedia of Bacterial and Archaeal Type Strains, Phase III: the genomes of soil and plant-associated and newly described type strains.</title>
        <authorList>
            <person name="Whitman W.B."/>
            <person name="Woyke T."/>
            <person name="Klenk H.P."/>
            <person name="Zhou Y."/>
            <person name="Lilburn T.G."/>
            <person name="Beck B.J."/>
            <person name="De Vos P."/>
            <person name="Vandamme P."/>
            <person name="Eisen J.A."/>
            <person name="Garrity G."/>
            <person name="Hugenholtz P."/>
            <person name="Kyrpides N.C."/>
        </authorList>
    </citation>
    <scope>NUCLEOTIDE SEQUENCE [LARGE SCALE GENOMIC DNA]</scope>
    <source>
        <strain evidence="3 4">RF6</strain>
    </source>
</reference>
<dbReference type="PROSITE" id="PS50943">
    <property type="entry name" value="HTH_CROC1"/>
    <property type="match status" value="1"/>
</dbReference>
<dbReference type="Proteomes" id="UP000291832">
    <property type="component" value="Unassembled WGS sequence"/>
</dbReference>